<evidence type="ECO:0000256" key="3">
    <source>
        <dbReference type="ARBA" id="ARBA00023002"/>
    </source>
</evidence>
<evidence type="ECO:0000256" key="1">
    <source>
        <dbReference type="ARBA" id="ARBA00022630"/>
    </source>
</evidence>
<dbReference type="RefSeq" id="WP_012933425.1">
    <property type="nucleotide sequence ID" value="NC_013739.1"/>
</dbReference>
<dbReference type="GO" id="GO:0046306">
    <property type="term" value="P:alkanesulfonate catabolic process"/>
    <property type="evidence" value="ECO:0007669"/>
    <property type="project" value="TreeGrafter"/>
</dbReference>
<organism evidence="6 7">
    <name type="scientific">Conexibacter woesei (strain DSM 14684 / CCUG 47730 / CIP 108061 / JCM 11494 / NBRC 100937 / ID131577)</name>
    <dbReference type="NCBI Taxonomy" id="469383"/>
    <lineage>
        <taxon>Bacteria</taxon>
        <taxon>Bacillati</taxon>
        <taxon>Actinomycetota</taxon>
        <taxon>Thermoleophilia</taxon>
        <taxon>Solirubrobacterales</taxon>
        <taxon>Conexibacteraceae</taxon>
        <taxon>Conexibacter</taxon>
    </lineage>
</organism>
<evidence type="ECO:0000313" key="7">
    <source>
        <dbReference type="Proteomes" id="UP000008229"/>
    </source>
</evidence>
<name>D3F394_CONWI</name>
<dbReference type="KEGG" id="cwo:Cwoe_1948"/>
<dbReference type="Pfam" id="PF00296">
    <property type="entry name" value="Bac_luciferase"/>
    <property type="match status" value="1"/>
</dbReference>
<feature type="domain" description="Luciferase-like" evidence="5">
    <location>
        <begin position="24"/>
        <end position="321"/>
    </location>
</feature>
<dbReference type="eggNOG" id="COG2141">
    <property type="taxonomic scope" value="Bacteria"/>
</dbReference>
<evidence type="ECO:0000256" key="4">
    <source>
        <dbReference type="ARBA" id="ARBA00023033"/>
    </source>
</evidence>
<dbReference type="Gene3D" id="3.20.20.30">
    <property type="entry name" value="Luciferase-like domain"/>
    <property type="match status" value="1"/>
</dbReference>
<reference evidence="7" key="2">
    <citation type="submission" date="2010-01" db="EMBL/GenBank/DDBJ databases">
        <title>The complete genome of Conexibacter woesei DSM 14684.</title>
        <authorList>
            <consortium name="US DOE Joint Genome Institute (JGI-PGF)"/>
            <person name="Lucas S."/>
            <person name="Copeland A."/>
            <person name="Lapidus A."/>
            <person name="Glavina del Rio T."/>
            <person name="Dalin E."/>
            <person name="Tice H."/>
            <person name="Bruce D."/>
            <person name="Goodwin L."/>
            <person name="Pitluck S."/>
            <person name="Kyrpides N."/>
            <person name="Mavromatis K."/>
            <person name="Ivanova N."/>
            <person name="Mikhailova N."/>
            <person name="Chertkov O."/>
            <person name="Brettin T."/>
            <person name="Detter J.C."/>
            <person name="Han C."/>
            <person name="Larimer F."/>
            <person name="Land M."/>
            <person name="Hauser L."/>
            <person name="Markowitz V."/>
            <person name="Cheng J.-F."/>
            <person name="Hugenholtz P."/>
            <person name="Woyke T."/>
            <person name="Wu D."/>
            <person name="Pukall R."/>
            <person name="Steenblock K."/>
            <person name="Schneider S."/>
            <person name="Klenk H.-P."/>
            <person name="Eisen J.A."/>
        </authorList>
    </citation>
    <scope>NUCLEOTIDE SEQUENCE [LARGE SCALE GENOMIC DNA]</scope>
    <source>
        <strain evidence="7">DSM 14684 / CIP 108061 / JCM 11494 / NBRC 100937 / ID131577</strain>
    </source>
</reference>
<keyword evidence="3" id="KW-0560">Oxidoreductase</keyword>
<keyword evidence="7" id="KW-1185">Reference proteome</keyword>
<dbReference type="InterPro" id="IPR011251">
    <property type="entry name" value="Luciferase-like_dom"/>
</dbReference>
<keyword evidence="1" id="KW-0285">Flavoprotein</keyword>
<sequence length="353" mass="39262">MRLGLAVPIFANPGVPDFRTPNAERLEWSEVRAAAVEAERLGYDSLWVADHMFLGRDGAIYEGWTTLSVLAGMTSTIRLGTIHLGNELRHAPLMAKMAATLDVQSGGRLELFVDPGWRARELTAYGYEWEPDRAVRAARVGEAIELARLLWSGEPASYEGAHYRLDGAICAPVPEQRPHPPIWIGEAFDEATLDLIVAHADVWNSMPAGLDVLREKIAKVDAACTARGRDPRTLRKTLETQVLIYDDRDDAERLFERFAELRRAHPSGEAMRDVVAFVAQTNAELGRGELTFDDLREEFVIGTPDEVRAKLDAYRALGIDEVICWFMDFPARTSMRRLIHEVAPALAGAEVTG</sequence>
<dbReference type="SUPFAM" id="SSF51679">
    <property type="entry name" value="Bacterial luciferase-like"/>
    <property type="match status" value="1"/>
</dbReference>
<dbReference type="GO" id="GO:0008726">
    <property type="term" value="F:alkanesulfonate monooxygenase activity"/>
    <property type="evidence" value="ECO:0007669"/>
    <property type="project" value="TreeGrafter"/>
</dbReference>
<dbReference type="EMBL" id="CP001854">
    <property type="protein sequence ID" value="ADB50374.1"/>
    <property type="molecule type" value="Genomic_DNA"/>
</dbReference>
<dbReference type="STRING" id="469383.Cwoe_1948"/>
<evidence type="ECO:0000259" key="5">
    <source>
        <dbReference type="Pfam" id="PF00296"/>
    </source>
</evidence>
<dbReference type="InterPro" id="IPR050172">
    <property type="entry name" value="SsuD_RutA_monooxygenase"/>
</dbReference>
<gene>
    <name evidence="6" type="ordered locus">Cwoe_1948</name>
</gene>
<evidence type="ECO:0000256" key="2">
    <source>
        <dbReference type="ARBA" id="ARBA00022643"/>
    </source>
</evidence>
<reference evidence="6 7" key="1">
    <citation type="journal article" date="2010" name="Stand. Genomic Sci.">
        <title>Complete genome sequence of Conexibacter woesei type strain (ID131577).</title>
        <authorList>
            <person name="Pukall R."/>
            <person name="Lapidus A."/>
            <person name="Glavina Del Rio T."/>
            <person name="Copeland A."/>
            <person name="Tice H."/>
            <person name="Cheng J.-F."/>
            <person name="Lucas S."/>
            <person name="Chen F."/>
            <person name="Nolan M."/>
            <person name="Bruce D."/>
            <person name="Goodwin L."/>
            <person name="Pitluck S."/>
            <person name="Mavromatis K."/>
            <person name="Ivanova N."/>
            <person name="Ovchinnikova G."/>
            <person name="Pati A."/>
            <person name="Chen A."/>
            <person name="Palaniappan K."/>
            <person name="Land M."/>
            <person name="Hauser L."/>
            <person name="Chang Y.-J."/>
            <person name="Jeffries C.D."/>
            <person name="Chain P."/>
            <person name="Meincke L."/>
            <person name="Sims D."/>
            <person name="Brettin T."/>
            <person name="Detter J.C."/>
            <person name="Rohde M."/>
            <person name="Goeker M."/>
            <person name="Bristow J."/>
            <person name="Eisen J.A."/>
            <person name="Markowitz V."/>
            <person name="Kyrpides N.C."/>
            <person name="Klenk H.-P."/>
            <person name="Hugenholtz P."/>
        </authorList>
    </citation>
    <scope>NUCLEOTIDE SEQUENCE [LARGE SCALE GENOMIC DNA]</scope>
    <source>
        <strain evidence="7">DSM 14684 / CIP 108061 / JCM 11494 / NBRC 100937 / ID131577</strain>
    </source>
</reference>
<keyword evidence="4" id="KW-0503">Monooxygenase</keyword>
<dbReference type="AlphaFoldDB" id="D3F394"/>
<dbReference type="InterPro" id="IPR036661">
    <property type="entry name" value="Luciferase-like_sf"/>
</dbReference>
<accession>D3F394</accession>
<proteinExistence type="predicted"/>
<evidence type="ECO:0000313" key="6">
    <source>
        <dbReference type="EMBL" id="ADB50374.1"/>
    </source>
</evidence>
<dbReference type="PANTHER" id="PTHR42847:SF4">
    <property type="entry name" value="ALKANESULFONATE MONOOXYGENASE-RELATED"/>
    <property type="match status" value="1"/>
</dbReference>
<dbReference type="Proteomes" id="UP000008229">
    <property type="component" value="Chromosome"/>
</dbReference>
<dbReference type="OrthoDB" id="3265338at2"/>
<keyword evidence="2" id="KW-0288">FMN</keyword>
<dbReference type="PANTHER" id="PTHR42847">
    <property type="entry name" value="ALKANESULFONATE MONOOXYGENASE"/>
    <property type="match status" value="1"/>
</dbReference>
<dbReference type="HOGENOM" id="CLU_027853_6_2_11"/>
<protein>
    <submittedName>
        <fullName evidence="6">Luciferase-like, subgroup</fullName>
    </submittedName>
</protein>